<sequence length="157" mass="17340">MMMLSTLLIHFLLITTIALFSVPTARSDANPIRLPALDRDDDDDACGEWRSRSPVSTCPVKCFRPDPVCGVNGVTYWCGCDDARCAGTKVAKKGFCEVGNNGAAAQALLLVHIVWLIVLALLLLAILLLNHAHNLKMRIYAALYPWMTIRSNHDTKF</sequence>
<dbReference type="AlphaFoldDB" id="A0A835MN98"/>
<comment type="caution">
    <text evidence="3">The sequence shown here is derived from an EMBL/GenBank/DDBJ whole genome shotgun (WGS) entry which is preliminary data.</text>
</comment>
<feature type="signal peptide" evidence="2">
    <location>
        <begin position="1"/>
        <end position="27"/>
    </location>
</feature>
<proteinExistence type="predicted"/>
<keyword evidence="2" id="KW-0732">Signal</keyword>
<organism evidence="3 4">
    <name type="scientific">Salix dunnii</name>
    <dbReference type="NCBI Taxonomy" id="1413687"/>
    <lineage>
        <taxon>Eukaryota</taxon>
        <taxon>Viridiplantae</taxon>
        <taxon>Streptophyta</taxon>
        <taxon>Embryophyta</taxon>
        <taxon>Tracheophyta</taxon>
        <taxon>Spermatophyta</taxon>
        <taxon>Magnoliopsida</taxon>
        <taxon>eudicotyledons</taxon>
        <taxon>Gunneridae</taxon>
        <taxon>Pentapetalae</taxon>
        <taxon>rosids</taxon>
        <taxon>fabids</taxon>
        <taxon>Malpighiales</taxon>
        <taxon>Salicaceae</taxon>
        <taxon>Saliceae</taxon>
        <taxon>Salix</taxon>
    </lineage>
</organism>
<keyword evidence="4" id="KW-1185">Reference proteome</keyword>
<evidence type="ECO:0000256" key="1">
    <source>
        <dbReference type="SAM" id="Phobius"/>
    </source>
</evidence>
<reference evidence="3 4" key="1">
    <citation type="submission" date="2020-10" db="EMBL/GenBank/DDBJ databases">
        <title>Plant Genome Project.</title>
        <authorList>
            <person name="Zhang R.-G."/>
        </authorList>
    </citation>
    <scope>NUCLEOTIDE SEQUENCE [LARGE SCALE GENOMIC DNA]</scope>
    <source>
        <strain evidence="3">FAFU-HL-1</strain>
        <tissue evidence="3">Leaf</tissue>
    </source>
</reference>
<protein>
    <submittedName>
        <fullName evidence="3">Uncharacterized protein</fullName>
    </submittedName>
</protein>
<gene>
    <name evidence="3" type="ORF">SADUNF_Sadunf15G0001500</name>
</gene>
<dbReference type="EMBL" id="JADGMS010000015">
    <property type="protein sequence ID" value="KAF9667236.1"/>
    <property type="molecule type" value="Genomic_DNA"/>
</dbReference>
<dbReference type="OrthoDB" id="1916993at2759"/>
<dbReference type="PANTHER" id="PTHR34376">
    <property type="entry name" value="SERINE PROTEASE INHIBITOR, KAZAL-TYPE FAMILY PROTEIN"/>
    <property type="match status" value="1"/>
</dbReference>
<evidence type="ECO:0000256" key="2">
    <source>
        <dbReference type="SAM" id="SignalP"/>
    </source>
</evidence>
<evidence type="ECO:0000313" key="3">
    <source>
        <dbReference type="EMBL" id="KAF9667236.1"/>
    </source>
</evidence>
<keyword evidence="1" id="KW-0812">Transmembrane</keyword>
<feature type="transmembrane region" description="Helical" evidence="1">
    <location>
        <begin position="107"/>
        <end position="129"/>
    </location>
</feature>
<name>A0A835MN98_9ROSI</name>
<evidence type="ECO:0000313" key="4">
    <source>
        <dbReference type="Proteomes" id="UP000657918"/>
    </source>
</evidence>
<keyword evidence="1" id="KW-1133">Transmembrane helix</keyword>
<dbReference type="PANTHER" id="PTHR34376:SF2">
    <property type="entry name" value="SERINE PROTEASE INHIBITOR, KAZAL-TYPE FAMILY PROTEIN"/>
    <property type="match status" value="1"/>
</dbReference>
<keyword evidence="1" id="KW-0472">Membrane</keyword>
<dbReference type="Gene3D" id="3.30.60.30">
    <property type="match status" value="1"/>
</dbReference>
<accession>A0A835MN98</accession>
<feature type="chain" id="PRO_5032622293" evidence="2">
    <location>
        <begin position="28"/>
        <end position="157"/>
    </location>
</feature>
<dbReference type="Proteomes" id="UP000657918">
    <property type="component" value="Unassembled WGS sequence"/>
</dbReference>